<keyword evidence="1" id="KW-0456">Lyase</keyword>
<organism evidence="1 2">
    <name type="scientific">Emcibacter nanhaiensis</name>
    <dbReference type="NCBI Taxonomy" id="1505037"/>
    <lineage>
        <taxon>Bacteria</taxon>
        <taxon>Pseudomonadati</taxon>
        <taxon>Pseudomonadota</taxon>
        <taxon>Alphaproteobacteria</taxon>
        <taxon>Emcibacterales</taxon>
        <taxon>Emcibacteraceae</taxon>
        <taxon>Emcibacter</taxon>
    </lineage>
</organism>
<dbReference type="GO" id="GO:0006631">
    <property type="term" value="P:fatty acid metabolic process"/>
    <property type="evidence" value="ECO:0007669"/>
    <property type="project" value="InterPro"/>
</dbReference>
<dbReference type="GO" id="GO:0050151">
    <property type="term" value="F:oleate hydratase activity"/>
    <property type="evidence" value="ECO:0007669"/>
    <property type="project" value="UniProtKB-EC"/>
</dbReference>
<name>A0A501PBX8_9PROT</name>
<sequence length="531" mass="60149">MGYKVSENSKIYLVGSGIASLASAVYLIRDAGVPGGNIHILEQDRIAGGSLDGGGDVDSGFLIRGGRMHEEHFVCYWDLLSGVPSYDNPDISVTEETFAFNERFVSNARARLLRGGQKVDLTSFGLSLRDRWDLLRLFLTPENLLDNVTIEEWFLEHFFETNFWLLWSSMFAFQRWSSLAAMRRYMRRFIHLVEGLPRLGGVMRTKYNQYHSVVLPLQRFLKDRGVQFDMGCRVTDVDFSFDNERKRATALTVQREKGAEEIIPLGEEDYVFITNGSITESSDTGSWTTAATLKGKAESGSWQLWEKLAARDISFGNPGVFSDRIDLQKWYSFTATLKDSSFHDYMEKFSGNVDGTGGLVTLTDSNWLMSFVIPRQPHFPNQPDHVKTFWGYGLYADREGNYVPKKMSDCSGREMLEELWRHLGVMDRMAPVVEAGRVNCIPVAMPFIDSLFMPCAWGDRPQVIPEGAENFAFLGQFAEVPTDCVFTVEYSVRCAQTAVYGLFDCGRQPLPVYNSVSKPAILWRATRALMR</sequence>
<dbReference type="RefSeq" id="WP_139942225.1">
    <property type="nucleotide sequence ID" value="NZ_JBHSYP010000005.1"/>
</dbReference>
<dbReference type="GO" id="GO:0071949">
    <property type="term" value="F:FAD binding"/>
    <property type="evidence" value="ECO:0007669"/>
    <property type="project" value="InterPro"/>
</dbReference>
<dbReference type="AlphaFoldDB" id="A0A501PBX8"/>
<dbReference type="PANTHER" id="PTHR37417:SF3">
    <property type="entry name" value="MYOSIN-CROSSREACTIVE PROTEIN"/>
    <property type="match status" value="1"/>
</dbReference>
<proteinExistence type="predicted"/>
<dbReference type="Pfam" id="PF06100">
    <property type="entry name" value="MCRA"/>
    <property type="match status" value="1"/>
</dbReference>
<comment type="caution">
    <text evidence="1">The sequence shown here is derived from an EMBL/GenBank/DDBJ whole genome shotgun (WGS) entry which is preliminary data.</text>
</comment>
<dbReference type="Gene3D" id="3.50.50.60">
    <property type="entry name" value="FAD/NAD(P)-binding domain"/>
    <property type="match status" value="3"/>
</dbReference>
<keyword evidence="2" id="KW-1185">Reference proteome</keyword>
<evidence type="ECO:0000313" key="1">
    <source>
        <dbReference type="EMBL" id="TPD57909.1"/>
    </source>
</evidence>
<dbReference type="EC" id="4.2.1.53" evidence="1"/>
<dbReference type="EMBL" id="VFIY01000018">
    <property type="protein sequence ID" value="TPD57909.1"/>
    <property type="molecule type" value="Genomic_DNA"/>
</dbReference>
<protein>
    <submittedName>
        <fullName evidence="1">Oleate hydratase</fullName>
        <ecNumber evidence="1">4.2.1.53</ecNumber>
    </submittedName>
</protein>
<dbReference type="InterPro" id="IPR010354">
    <property type="entry name" value="Oleate_hydratase"/>
</dbReference>
<dbReference type="OrthoDB" id="4540221at2"/>
<dbReference type="Proteomes" id="UP000319148">
    <property type="component" value="Unassembled WGS sequence"/>
</dbReference>
<accession>A0A501PBX8</accession>
<gene>
    <name evidence="1" type="ORF">FIV46_17590</name>
</gene>
<dbReference type="NCBIfam" id="NF010584">
    <property type="entry name" value="PRK13977.1"/>
    <property type="match status" value="1"/>
</dbReference>
<evidence type="ECO:0000313" key="2">
    <source>
        <dbReference type="Proteomes" id="UP000319148"/>
    </source>
</evidence>
<dbReference type="PANTHER" id="PTHR37417">
    <property type="entry name" value="67 KDA MYOSIN-CROSS-REACTIVE ANTIGEN FAMILY PROTEIN (AFU_ORTHOLOGUE AFUA_5G09970)"/>
    <property type="match status" value="1"/>
</dbReference>
<dbReference type="InterPro" id="IPR036188">
    <property type="entry name" value="FAD/NAD-bd_sf"/>
</dbReference>
<reference evidence="2" key="1">
    <citation type="submission" date="2019-06" db="EMBL/GenBank/DDBJ databases">
        <title>The complete genome of Emcibacter congregatus ZYLT.</title>
        <authorList>
            <person name="Zhao Z."/>
        </authorList>
    </citation>
    <scope>NUCLEOTIDE SEQUENCE [LARGE SCALE GENOMIC DNA]</scope>
    <source>
        <strain evidence="2">MCCC 1A06723</strain>
    </source>
</reference>
<dbReference type="SUPFAM" id="SSF51905">
    <property type="entry name" value="FAD/NAD(P)-binding domain"/>
    <property type="match status" value="1"/>
</dbReference>